<dbReference type="STRING" id="1848.SAMN05443637_10826"/>
<sequence length="167" mass="17681">MTAMPTGATMPTVATHPTTAAPRQVTRSLRSRAATGTPARPGAVPSGLRAGRRPGADDWYVVPVTGLFDEAAAHRVVRLICARLHLLDTGRTRLRHIAIDVSECAGLTAEGLEVLLGSLPAAAERGVGVHLVGRGALTHDVPLRARRLLHRFKVFPTLAAARAAFDH</sequence>
<evidence type="ECO:0000313" key="3">
    <source>
        <dbReference type="Proteomes" id="UP000184363"/>
    </source>
</evidence>
<dbReference type="EMBL" id="FRAP01000008">
    <property type="protein sequence ID" value="SHK56024.1"/>
    <property type="molecule type" value="Genomic_DNA"/>
</dbReference>
<accession>A0A1M6TGJ7</accession>
<dbReference type="InterPro" id="IPR036513">
    <property type="entry name" value="STAS_dom_sf"/>
</dbReference>
<gene>
    <name evidence="2" type="ORF">SAMN05443637_10826</name>
</gene>
<name>A0A1M6TGJ7_PSETH</name>
<evidence type="ECO:0008006" key="4">
    <source>
        <dbReference type="Google" id="ProtNLM"/>
    </source>
</evidence>
<reference evidence="2 3" key="1">
    <citation type="submission" date="2016-11" db="EMBL/GenBank/DDBJ databases">
        <authorList>
            <person name="Jaros S."/>
            <person name="Januszkiewicz K."/>
            <person name="Wedrychowicz H."/>
        </authorList>
    </citation>
    <scope>NUCLEOTIDE SEQUENCE [LARGE SCALE GENOMIC DNA]</scope>
    <source>
        <strain evidence="2 3">DSM 43832</strain>
    </source>
</reference>
<protein>
    <recommendedName>
        <fullName evidence="4">STAS domain-containing protein</fullName>
    </recommendedName>
</protein>
<evidence type="ECO:0000313" key="2">
    <source>
        <dbReference type="EMBL" id="SHK56024.1"/>
    </source>
</evidence>
<organism evidence="2 3">
    <name type="scientific">Pseudonocardia thermophila</name>
    <dbReference type="NCBI Taxonomy" id="1848"/>
    <lineage>
        <taxon>Bacteria</taxon>
        <taxon>Bacillati</taxon>
        <taxon>Actinomycetota</taxon>
        <taxon>Actinomycetes</taxon>
        <taxon>Pseudonocardiales</taxon>
        <taxon>Pseudonocardiaceae</taxon>
        <taxon>Pseudonocardia</taxon>
    </lineage>
</organism>
<proteinExistence type="predicted"/>
<dbReference type="AlphaFoldDB" id="A0A1M6TGJ7"/>
<dbReference type="Gene3D" id="3.30.750.24">
    <property type="entry name" value="STAS domain"/>
    <property type="match status" value="1"/>
</dbReference>
<dbReference type="SUPFAM" id="SSF52091">
    <property type="entry name" value="SpoIIaa-like"/>
    <property type="match status" value="1"/>
</dbReference>
<feature type="compositionally biased region" description="Low complexity" evidence="1">
    <location>
        <begin position="1"/>
        <end position="22"/>
    </location>
</feature>
<feature type="region of interest" description="Disordered" evidence="1">
    <location>
        <begin position="1"/>
        <end position="51"/>
    </location>
</feature>
<evidence type="ECO:0000256" key="1">
    <source>
        <dbReference type="SAM" id="MobiDB-lite"/>
    </source>
</evidence>
<keyword evidence="3" id="KW-1185">Reference proteome</keyword>
<dbReference type="Proteomes" id="UP000184363">
    <property type="component" value="Unassembled WGS sequence"/>
</dbReference>